<dbReference type="SUPFAM" id="SSF52058">
    <property type="entry name" value="L domain-like"/>
    <property type="match status" value="1"/>
</dbReference>
<dbReference type="Proteomes" id="UP000267208">
    <property type="component" value="Chromosome"/>
</dbReference>
<dbReference type="NCBIfam" id="TIGR02167">
    <property type="entry name" value="Liste_lipo_26"/>
    <property type="match status" value="8"/>
</dbReference>
<proteinExistence type="predicted"/>
<dbReference type="AlphaFoldDB" id="A0A386PS40"/>
<dbReference type="InterPro" id="IPR005046">
    <property type="entry name" value="DUF285"/>
</dbReference>
<gene>
    <name evidence="1" type="ORF">D1B17_09170</name>
</gene>
<dbReference type="OrthoDB" id="370441at2"/>
<name>A0A386PS40_9LACO</name>
<dbReference type="InterPro" id="IPR032675">
    <property type="entry name" value="LRR_dom_sf"/>
</dbReference>
<accession>A0A386PS40</accession>
<dbReference type="Pfam" id="PF03382">
    <property type="entry name" value="DUF285"/>
    <property type="match status" value="5"/>
</dbReference>
<keyword evidence="2" id="KW-1185">Reference proteome</keyword>
<dbReference type="Gene3D" id="3.80.10.10">
    <property type="entry name" value="Ribonuclease Inhibitor"/>
    <property type="match status" value="2"/>
</dbReference>
<dbReference type="InterPro" id="IPR011889">
    <property type="entry name" value="Liste_lipo_26"/>
</dbReference>
<dbReference type="RefSeq" id="WP_120143024.1">
    <property type="nucleotide sequence ID" value="NZ_CP031933.2"/>
</dbReference>
<dbReference type="EMBL" id="CP031933">
    <property type="protein sequence ID" value="AYE38794.1"/>
    <property type="molecule type" value="Genomic_DNA"/>
</dbReference>
<evidence type="ECO:0000313" key="2">
    <source>
        <dbReference type="Proteomes" id="UP000267208"/>
    </source>
</evidence>
<evidence type="ECO:0000313" key="1">
    <source>
        <dbReference type="EMBL" id="AYE38794.1"/>
    </source>
</evidence>
<sequence>MIEIMRFQSKRLDKIDIILLEIIMGINFVLFGKYAMVKADTVPDAQQMLNQNATTTMSGVSRSNTIMPIAASSESITHSGVNGTANWDIDSDGKLTVHAGHLAYGRGNWAPYANLITSVYVEPGVTPYSSVMGAGGNGIFSGLSNVEIIDVTNLDVSKAYSLSGMFYNDMKLKRILGLDTWNTSQCIYMGSMFYNDYLLEELDVSSFDTSKATDMAIMFLDCKSLKSLDVSNFDTSGVQSMSSMFSGVSGEIFGLNNFNTSRVTSLRNTFEKVDFTKTNVNDIAGWDTSKVTSMSGTFQGAKFNSLDLSSWDIGNVTDMSNMFANSVGDINQIKNIVDWDVSKVTSMFQMFQGVKNASLSVVDNWDVSSVTNMTGMFQNCSNLSSLDLSKWRTSSLLEVSQMFSGAKLLDENNLKGYQTLVTNKVTKMDSMFSNTGFKEINLSKYDTSNVVDFNHLFYQTTKLNKVIGNLDTHSATNFSYMFDGTGDIDFTESNADKWDTANVTNMSNTFASSKITDYSFLKDWDTSSVIDLSNTFSNIVAQSLPIDKWDVSKVENLNQTFKGTTKLDDLPISKWDVSNITDMSGTFWGSGMKSMYIKNWNTSKVTTFYAMFNSMPNLETLDLSNLDTTSATDVQYMFGGTYKLWKVTLGPKSVLVNLKGPAQPVGSGLGRPVPGTIISDSNSEGTYQAISDKWQEVAPEEGGTDHAPVGDLMSNTDIVDKFSTVGNPVTTYVWQQQPQIDMKMSVPDIDFGETYDSAGLVKRNAPFAINVTNNSYPTDAIPAKINVSMDHPLTDVDDTSKTLNDVLVFKGQDNIEKILSSADTEIYNGDIANGSNDLSWDDNHGILLDMNNDRYAKNGHYTTTLKWTLTNSI</sequence>
<dbReference type="KEGG" id="lzh:D1B17_09170"/>
<protein>
    <submittedName>
        <fullName evidence="1">BspA family leucine-rich repeat surface protein</fullName>
    </submittedName>
</protein>
<organism evidence="1 2">
    <name type="scientific">Companilactobacillus zhachilii</name>
    <dbReference type="NCBI Taxonomy" id="2304606"/>
    <lineage>
        <taxon>Bacteria</taxon>
        <taxon>Bacillati</taxon>
        <taxon>Bacillota</taxon>
        <taxon>Bacilli</taxon>
        <taxon>Lactobacillales</taxon>
        <taxon>Lactobacillaceae</taxon>
        <taxon>Companilactobacillus</taxon>
    </lineage>
</organism>
<reference evidence="2" key="1">
    <citation type="submission" date="2018-08" db="EMBL/GenBank/DDBJ databases">
        <title>Genome of Lactobacillus sp. HBUAS52074.</title>
        <authorList>
            <person name="Guo Z."/>
            <person name="Zhang Z.D."/>
        </authorList>
    </citation>
    <scope>NUCLEOTIDE SEQUENCE [LARGE SCALE GENOMIC DNA]</scope>
    <source>
        <strain evidence="2">HBUAS52074</strain>
    </source>
</reference>